<evidence type="ECO:0000256" key="2">
    <source>
        <dbReference type="PROSITE-ProRule" id="PRU00285"/>
    </source>
</evidence>
<dbReference type="AlphaFoldDB" id="A0A550BUC4"/>
<proteinExistence type="inferred from homology"/>
<evidence type="ECO:0000256" key="3">
    <source>
        <dbReference type="RuleBase" id="RU003616"/>
    </source>
</evidence>
<dbReference type="OrthoDB" id="1431247at2759"/>
<evidence type="ECO:0000256" key="4">
    <source>
        <dbReference type="SAM" id="MobiDB-lite"/>
    </source>
</evidence>
<dbReference type="CDD" id="cd06464">
    <property type="entry name" value="ACD_sHsps-like"/>
    <property type="match status" value="1"/>
</dbReference>
<dbReference type="PANTHER" id="PTHR11527">
    <property type="entry name" value="HEAT-SHOCK PROTEIN 20 FAMILY MEMBER"/>
    <property type="match status" value="1"/>
</dbReference>
<feature type="domain" description="SHSP" evidence="5">
    <location>
        <begin position="41"/>
        <end position="188"/>
    </location>
</feature>
<dbReference type="Proteomes" id="UP000320762">
    <property type="component" value="Unassembled WGS sequence"/>
</dbReference>
<dbReference type="Pfam" id="PF00011">
    <property type="entry name" value="HSP20"/>
    <property type="match status" value="1"/>
</dbReference>
<evidence type="ECO:0000313" key="7">
    <source>
        <dbReference type="Proteomes" id="UP000320762"/>
    </source>
</evidence>
<feature type="compositionally biased region" description="Polar residues" evidence="4">
    <location>
        <begin position="101"/>
        <end position="139"/>
    </location>
</feature>
<feature type="region of interest" description="Disordered" evidence="4">
    <location>
        <begin position="84"/>
        <end position="139"/>
    </location>
</feature>
<reference evidence="6 7" key="1">
    <citation type="journal article" date="2019" name="New Phytol.">
        <title>Comparative genomics reveals unique wood-decay strategies and fruiting body development in the Schizophyllaceae.</title>
        <authorList>
            <person name="Almasi E."/>
            <person name="Sahu N."/>
            <person name="Krizsan K."/>
            <person name="Balint B."/>
            <person name="Kovacs G.M."/>
            <person name="Kiss B."/>
            <person name="Cseklye J."/>
            <person name="Drula E."/>
            <person name="Henrissat B."/>
            <person name="Nagy I."/>
            <person name="Chovatia M."/>
            <person name="Adam C."/>
            <person name="LaButti K."/>
            <person name="Lipzen A."/>
            <person name="Riley R."/>
            <person name="Grigoriev I.V."/>
            <person name="Nagy L.G."/>
        </authorList>
    </citation>
    <scope>NUCLEOTIDE SEQUENCE [LARGE SCALE GENOMIC DNA]</scope>
    <source>
        <strain evidence="6 7">NL-1724</strain>
    </source>
</reference>
<evidence type="ECO:0000313" key="6">
    <source>
        <dbReference type="EMBL" id="TRM56145.1"/>
    </source>
</evidence>
<dbReference type="STRING" id="97359.A0A550BUC4"/>
<evidence type="ECO:0000259" key="5">
    <source>
        <dbReference type="PROSITE" id="PS01031"/>
    </source>
</evidence>
<comment type="similarity">
    <text evidence="2 3">Belongs to the small heat shock protein (HSP20) family.</text>
</comment>
<gene>
    <name evidence="6" type="ORF">BD626DRAFT_414589</name>
</gene>
<evidence type="ECO:0000256" key="1">
    <source>
        <dbReference type="ARBA" id="ARBA00023016"/>
    </source>
</evidence>
<dbReference type="PROSITE" id="PS01031">
    <property type="entry name" value="SHSP"/>
    <property type="match status" value="1"/>
</dbReference>
<sequence length="188" mass="20335">MSISRIFNEFRPLFRMLDEPLLRAPGYAHPAFRGRTMFDDPFFQNTRPAVDVSEDGNKYIVEAEVPGVKRDALEIRIGDGGRSLTIEGRFGSRRGPESAPAGSTQNATASNAPTSGSTGTEDTTALTKAEDTPNQLSTERSVIGNFTRTVWLPRPVDAGKVTAKLNDGILTVTVPKAEDRGSTVIPVK</sequence>
<organism evidence="6 7">
    <name type="scientific">Schizophyllum amplum</name>
    <dbReference type="NCBI Taxonomy" id="97359"/>
    <lineage>
        <taxon>Eukaryota</taxon>
        <taxon>Fungi</taxon>
        <taxon>Dikarya</taxon>
        <taxon>Basidiomycota</taxon>
        <taxon>Agaricomycotina</taxon>
        <taxon>Agaricomycetes</taxon>
        <taxon>Agaricomycetidae</taxon>
        <taxon>Agaricales</taxon>
        <taxon>Schizophyllaceae</taxon>
        <taxon>Schizophyllum</taxon>
    </lineage>
</organism>
<keyword evidence="7" id="KW-1185">Reference proteome</keyword>
<dbReference type="EMBL" id="VDMD01000079">
    <property type="protein sequence ID" value="TRM56145.1"/>
    <property type="molecule type" value="Genomic_DNA"/>
</dbReference>
<name>A0A550BUC4_9AGAR</name>
<comment type="caution">
    <text evidence="6">The sequence shown here is derived from an EMBL/GenBank/DDBJ whole genome shotgun (WGS) entry which is preliminary data.</text>
</comment>
<dbReference type="InterPro" id="IPR008978">
    <property type="entry name" value="HSP20-like_chaperone"/>
</dbReference>
<dbReference type="Gene3D" id="2.60.40.790">
    <property type="match status" value="1"/>
</dbReference>
<dbReference type="InterPro" id="IPR002068">
    <property type="entry name" value="A-crystallin/Hsp20_dom"/>
</dbReference>
<dbReference type="InterPro" id="IPR031107">
    <property type="entry name" value="Small_HSP"/>
</dbReference>
<protein>
    <submittedName>
        <fullName evidence="6">HSP20-like chaperone</fullName>
    </submittedName>
</protein>
<keyword evidence="1" id="KW-0346">Stress response</keyword>
<dbReference type="SUPFAM" id="SSF49764">
    <property type="entry name" value="HSP20-like chaperones"/>
    <property type="match status" value="1"/>
</dbReference>
<accession>A0A550BUC4</accession>